<accession>A0A9W4PF42</accession>
<evidence type="ECO:0000313" key="1">
    <source>
        <dbReference type="EMBL" id="CAH0260810.1"/>
    </source>
</evidence>
<dbReference type="Proteomes" id="UP000789326">
    <property type="component" value="Unassembled WGS sequence"/>
</dbReference>
<evidence type="ECO:0000313" key="2">
    <source>
        <dbReference type="Proteomes" id="UP000789326"/>
    </source>
</evidence>
<protein>
    <submittedName>
        <fullName evidence="1">Uncharacterized protein</fullName>
    </submittedName>
</protein>
<proteinExistence type="predicted"/>
<sequence length="188" mass="20601">MGFKKGMISIISFVLFVGIVFSPISIQTNQSSAYAATTIEKDKILSVLEVIQYGIVEENDEIKLNLDYAKENGLSTAEVNNLQQALIGISSDDLNEIESATELLEKEILKQDDFIQIDELTASAIGRHSPPPSGFEKALKLVFGAVVGMTVATLIVQDLYKLGAYSACHKWGKKKPKVKKACKALGYW</sequence>
<dbReference type="EMBL" id="CAKKMG010000054">
    <property type="protein sequence ID" value="CAH0260810.1"/>
    <property type="molecule type" value="Genomic_DNA"/>
</dbReference>
<gene>
    <name evidence="1" type="ORF">SRABI133_03383</name>
</gene>
<comment type="caution">
    <text evidence="1">The sequence shown here is derived from an EMBL/GenBank/DDBJ whole genome shotgun (WGS) entry which is preliminary data.</text>
</comment>
<organism evidence="1 2">
    <name type="scientific">Peribacillus simplex</name>
    <dbReference type="NCBI Taxonomy" id="1478"/>
    <lineage>
        <taxon>Bacteria</taxon>
        <taxon>Bacillati</taxon>
        <taxon>Bacillota</taxon>
        <taxon>Bacilli</taxon>
        <taxon>Bacillales</taxon>
        <taxon>Bacillaceae</taxon>
        <taxon>Peribacillus</taxon>
    </lineage>
</organism>
<dbReference type="AlphaFoldDB" id="A0A9W4PF42"/>
<name>A0A9W4PF42_9BACI</name>
<dbReference type="RefSeq" id="WP_230302846.1">
    <property type="nucleotide sequence ID" value="NZ_CAKKMG010000054.1"/>
</dbReference>
<reference evidence="1" key="1">
    <citation type="submission" date="2021-11" db="EMBL/GenBank/DDBJ databases">
        <authorList>
            <person name="Bulgarelli D."/>
        </authorList>
    </citation>
    <scope>NUCLEOTIDE SEQUENCE</scope>
    <source>
        <strain evidence="1">Bi133</strain>
    </source>
</reference>